<dbReference type="Proteomes" id="UP000807025">
    <property type="component" value="Unassembled WGS sequence"/>
</dbReference>
<keyword evidence="2" id="KW-1185">Reference proteome</keyword>
<accession>A0A9P5ZKY2</accession>
<comment type="caution">
    <text evidence="1">The sequence shown here is derived from an EMBL/GenBank/DDBJ whole genome shotgun (WGS) entry which is preliminary data.</text>
</comment>
<evidence type="ECO:0000313" key="2">
    <source>
        <dbReference type="Proteomes" id="UP000807025"/>
    </source>
</evidence>
<evidence type="ECO:0000313" key="1">
    <source>
        <dbReference type="EMBL" id="KAF9488520.1"/>
    </source>
</evidence>
<dbReference type="EMBL" id="MU154710">
    <property type="protein sequence ID" value="KAF9488520.1"/>
    <property type="molecule type" value="Genomic_DNA"/>
</dbReference>
<name>A0A9P5ZKY2_PLEER</name>
<sequence length="184" mass="21050">MCGWRLAMQNMPDVGPEMRQRSIWTMRSAELFAQPGLYTFMLSQMNITISWSCMDSAYLGPMDNLSVEDVAHTYAGRGVSVPEAHDAWQWVANWIMSDHESHRNDMGPIQDTLQAIRIGQRPAAIVGQPEWFPALAALRVPQRYCMHAHMGQEPVYVKAWGMRTMHPLLRNRASIPAQYQQYVT</sequence>
<gene>
    <name evidence="1" type="ORF">BDN71DRAFT_1436095</name>
</gene>
<organism evidence="1 2">
    <name type="scientific">Pleurotus eryngii</name>
    <name type="common">Boletus of the steppes</name>
    <dbReference type="NCBI Taxonomy" id="5323"/>
    <lineage>
        <taxon>Eukaryota</taxon>
        <taxon>Fungi</taxon>
        <taxon>Dikarya</taxon>
        <taxon>Basidiomycota</taxon>
        <taxon>Agaricomycotina</taxon>
        <taxon>Agaricomycetes</taxon>
        <taxon>Agaricomycetidae</taxon>
        <taxon>Agaricales</taxon>
        <taxon>Pleurotineae</taxon>
        <taxon>Pleurotaceae</taxon>
        <taxon>Pleurotus</taxon>
    </lineage>
</organism>
<proteinExistence type="predicted"/>
<protein>
    <submittedName>
        <fullName evidence="1">Uncharacterized protein</fullName>
    </submittedName>
</protein>
<dbReference type="OrthoDB" id="3058046at2759"/>
<reference evidence="1" key="1">
    <citation type="submission" date="2020-11" db="EMBL/GenBank/DDBJ databases">
        <authorList>
            <consortium name="DOE Joint Genome Institute"/>
            <person name="Ahrendt S."/>
            <person name="Riley R."/>
            <person name="Andreopoulos W."/>
            <person name="Labutti K."/>
            <person name="Pangilinan J."/>
            <person name="Ruiz-Duenas F.J."/>
            <person name="Barrasa J.M."/>
            <person name="Sanchez-Garcia M."/>
            <person name="Camarero S."/>
            <person name="Miyauchi S."/>
            <person name="Serrano A."/>
            <person name="Linde D."/>
            <person name="Babiker R."/>
            <person name="Drula E."/>
            <person name="Ayuso-Fernandez I."/>
            <person name="Pacheco R."/>
            <person name="Padilla G."/>
            <person name="Ferreira P."/>
            <person name="Barriuso J."/>
            <person name="Kellner H."/>
            <person name="Castanera R."/>
            <person name="Alfaro M."/>
            <person name="Ramirez L."/>
            <person name="Pisabarro A.G."/>
            <person name="Kuo A."/>
            <person name="Tritt A."/>
            <person name="Lipzen A."/>
            <person name="He G."/>
            <person name="Yan M."/>
            <person name="Ng V."/>
            <person name="Cullen D."/>
            <person name="Martin F."/>
            <person name="Rosso M.-N."/>
            <person name="Henrissat B."/>
            <person name="Hibbett D."/>
            <person name="Martinez A.T."/>
            <person name="Grigoriev I.V."/>
        </authorList>
    </citation>
    <scope>NUCLEOTIDE SEQUENCE</scope>
    <source>
        <strain evidence="1">ATCC 90797</strain>
    </source>
</reference>
<dbReference type="AlphaFoldDB" id="A0A9P5ZKY2"/>